<evidence type="ECO:0008006" key="3">
    <source>
        <dbReference type="Google" id="ProtNLM"/>
    </source>
</evidence>
<evidence type="ECO:0000313" key="1">
    <source>
        <dbReference type="EMBL" id="OLF07652.1"/>
    </source>
</evidence>
<dbReference type="SUPFAM" id="SSF53254">
    <property type="entry name" value="Phosphoglycerate mutase-like"/>
    <property type="match status" value="1"/>
</dbReference>
<dbReference type="RefSeq" id="WP_075135890.1">
    <property type="nucleotide sequence ID" value="NZ_MSIF01000015.1"/>
</dbReference>
<comment type="caution">
    <text evidence="1">The sequence shown here is derived from an EMBL/GenBank/DDBJ whole genome shotgun (WGS) entry which is preliminary data.</text>
</comment>
<dbReference type="EMBL" id="MSIF01000015">
    <property type="protein sequence ID" value="OLF07652.1"/>
    <property type="molecule type" value="Genomic_DNA"/>
</dbReference>
<protein>
    <recommendedName>
        <fullName evidence="3">Phosphohistidine phosphatase</fullName>
    </recommendedName>
</protein>
<evidence type="ECO:0000313" key="2">
    <source>
        <dbReference type="Proteomes" id="UP000185696"/>
    </source>
</evidence>
<dbReference type="Gene3D" id="3.40.50.1240">
    <property type="entry name" value="Phosphoglycerate mutase-like"/>
    <property type="match status" value="1"/>
</dbReference>
<dbReference type="CDD" id="cd07067">
    <property type="entry name" value="HP_PGM_like"/>
    <property type="match status" value="1"/>
</dbReference>
<dbReference type="Proteomes" id="UP000185696">
    <property type="component" value="Unassembled WGS sequence"/>
</dbReference>
<dbReference type="InterPro" id="IPR029033">
    <property type="entry name" value="His_PPase_superfam"/>
</dbReference>
<dbReference type="InterPro" id="IPR013078">
    <property type="entry name" value="His_Pase_superF_clade-1"/>
</dbReference>
<organism evidence="1 2">
    <name type="scientific">Actinophytocola xinjiangensis</name>
    <dbReference type="NCBI Taxonomy" id="485602"/>
    <lineage>
        <taxon>Bacteria</taxon>
        <taxon>Bacillati</taxon>
        <taxon>Actinomycetota</taxon>
        <taxon>Actinomycetes</taxon>
        <taxon>Pseudonocardiales</taxon>
        <taxon>Pseudonocardiaceae</taxon>
    </lineage>
</organism>
<reference evidence="1 2" key="1">
    <citation type="submission" date="2016-12" db="EMBL/GenBank/DDBJ databases">
        <title>The draft genome sequence of Actinophytocola xinjiangensis.</title>
        <authorList>
            <person name="Wang W."/>
            <person name="Yuan L."/>
        </authorList>
    </citation>
    <scope>NUCLEOTIDE SEQUENCE [LARGE SCALE GENOMIC DNA]</scope>
    <source>
        <strain evidence="1 2">CGMCC 4.4663</strain>
    </source>
</reference>
<dbReference type="Pfam" id="PF00300">
    <property type="entry name" value="His_Phos_1"/>
    <property type="match status" value="1"/>
</dbReference>
<gene>
    <name evidence="1" type="ORF">BLA60_27140</name>
</gene>
<sequence>MERTLVVLRHAKSDWDTAGPDHERPLNERGRRDAVALGRWLAENLTGIGLVVCSTAARARQTWRLAAPALDPAPPVRHEQRVYAAEPGTLMSVLDEISDDVATAALVGHNPGSSELVRTVTGQPVELKTSGVVVLSWGGTWADVWARGAELVTQATPRG</sequence>
<dbReference type="AlphaFoldDB" id="A0A7Z0WIW6"/>
<dbReference type="PANTHER" id="PTHR47623">
    <property type="entry name" value="OS09G0287300 PROTEIN"/>
    <property type="match status" value="1"/>
</dbReference>
<name>A0A7Z0WIW6_9PSEU</name>
<keyword evidence="2" id="KW-1185">Reference proteome</keyword>
<dbReference type="PANTHER" id="PTHR47623:SF1">
    <property type="entry name" value="OS09G0287300 PROTEIN"/>
    <property type="match status" value="1"/>
</dbReference>
<dbReference type="SMART" id="SM00855">
    <property type="entry name" value="PGAM"/>
    <property type="match status" value="1"/>
</dbReference>
<accession>A0A7Z0WIW6</accession>
<proteinExistence type="predicted"/>